<dbReference type="RefSeq" id="WP_073051479.1">
    <property type="nucleotide sequence ID" value="NZ_FQUP01000001.1"/>
</dbReference>
<evidence type="ECO:0008006" key="4">
    <source>
        <dbReference type="Google" id="ProtNLM"/>
    </source>
</evidence>
<organism evidence="2 3">
    <name type="scientific">Kaistia soli DSM 19436</name>
    <dbReference type="NCBI Taxonomy" id="1122133"/>
    <lineage>
        <taxon>Bacteria</taxon>
        <taxon>Pseudomonadati</taxon>
        <taxon>Pseudomonadota</taxon>
        <taxon>Alphaproteobacteria</taxon>
        <taxon>Hyphomicrobiales</taxon>
        <taxon>Kaistiaceae</taxon>
        <taxon>Kaistia</taxon>
    </lineage>
</organism>
<evidence type="ECO:0000313" key="3">
    <source>
        <dbReference type="Proteomes" id="UP000184485"/>
    </source>
</evidence>
<name>A0A1M4VXA1_9HYPH</name>
<dbReference type="Pfam" id="PF03729">
    <property type="entry name" value="DUF308"/>
    <property type="match status" value="1"/>
</dbReference>
<accession>A0A1M4VXA1</accession>
<keyword evidence="1" id="KW-1133">Transmembrane helix</keyword>
<evidence type="ECO:0000256" key="1">
    <source>
        <dbReference type="SAM" id="Phobius"/>
    </source>
</evidence>
<keyword evidence="3" id="KW-1185">Reference proteome</keyword>
<dbReference type="AlphaFoldDB" id="A0A1M4VXA1"/>
<reference evidence="2 3" key="1">
    <citation type="submission" date="2016-11" db="EMBL/GenBank/DDBJ databases">
        <authorList>
            <person name="Jaros S."/>
            <person name="Januszkiewicz K."/>
            <person name="Wedrychowicz H."/>
        </authorList>
    </citation>
    <scope>NUCLEOTIDE SEQUENCE [LARGE SCALE GENOMIC DNA]</scope>
    <source>
        <strain evidence="2 3">DSM 19436</strain>
    </source>
</reference>
<dbReference type="STRING" id="1122133.SAMN02745157_0818"/>
<feature type="transmembrane region" description="Helical" evidence="1">
    <location>
        <begin position="102"/>
        <end position="120"/>
    </location>
</feature>
<proteinExistence type="predicted"/>
<keyword evidence="1" id="KW-0472">Membrane</keyword>
<dbReference type="OrthoDB" id="960912at2"/>
<dbReference type="InterPro" id="IPR005325">
    <property type="entry name" value="DUF308_memb"/>
</dbReference>
<feature type="transmembrane region" description="Helical" evidence="1">
    <location>
        <begin position="163"/>
        <end position="183"/>
    </location>
</feature>
<evidence type="ECO:0000313" key="2">
    <source>
        <dbReference type="EMBL" id="SHE73503.1"/>
    </source>
</evidence>
<protein>
    <recommendedName>
        <fullName evidence="4">DUF308 domain-containing protein</fullName>
    </recommendedName>
</protein>
<sequence length="193" mass="20399">MSHQTLQEPSPLAASRWLRSYYFARAGFSIAWVAAAFTIGRSMPPIEAALLIAYPAWDAIANVVDAKRSGGLKASPSQAINATVSLLTSLAVVVALGQSLNAVLAVFGVWAILAGLFQLITGVRRWKTGAQWAMILSGAQSALAGAFFIKQATGAATPGIVDIAPYAAFGAFYFLISAIWLAVKLARQSARRE</sequence>
<dbReference type="Proteomes" id="UP000184485">
    <property type="component" value="Unassembled WGS sequence"/>
</dbReference>
<feature type="transmembrane region" description="Helical" evidence="1">
    <location>
        <begin position="21"/>
        <end position="40"/>
    </location>
</feature>
<dbReference type="EMBL" id="FQUP01000001">
    <property type="protein sequence ID" value="SHE73503.1"/>
    <property type="molecule type" value="Genomic_DNA"/>
</dbReference>
<keyword evidence="1" id="KW-0812">Transmembrane</keyword>
<feature type="transmembrane region" description="Helical" evidence="1">
    <location>
        <begin position="132"/>
        <end position="151"/>
    </location>
</feature>
<gene>
    <name evidence="2" type="ORF">SAMN02745157_0818</name>
</gene>